<organism evidence="7 8">
    <name type="scientific">Thiomonas arsenitoxydans (strain DSM 22701 / CIP 110005 / 3As)</name>
    <dbReference type="NCBI Taxonomy" id="426114"/>
    <lineage>
        <taxon>Bacteria</taxon>
        <taxon>Pseudomonadati</taxon>
        <taxon>Pseudomonadota</taxon>
        <taxon>Betaproteobacteria</taxon>
        <taxon>Burkholderiales</taxon>
        <taxon>Thiomonas</taxon>
    </lineage>
</organism>
<evidence type="ECO:0000256" key="2">
    <source>
        <dbReference type="ARBA" id="ARBA00022729"/>
    </source>
</evidence>
<comment type="caution">
    <text evidence="7">The sequence shown here is derived from an EMBL/GenBank/DDBJ whole genome shotgun (WGS) entry which is preliminary data.</text>
</comment>
<evidence type="ECO:0000313" key="8">
    <source>
        <dbReference type="Proteomes" id="UP000664800"/>
    </source>
</evidence>
<accession>A0A8I1SW62</accession>
<comment type="subcellular location">
    <subcellularLocation>
        <location evidence="1">Cell outer membrane</location>
        <topology evidence="1">Lipid-anchor</topology>
    </subcellularLocation>
</comment>
<dbReference type="InterPro" id="IPR032831">
    <property type="entry name" value="LptM_cons"/>
</dbReference>
<gene>
    <name evidence="7" type="ORF">J0I24_03090</name>
</gene>
<keyword evidence="2" id="KW-0732">Signal</keyword>
<proteinExistence type="predicted"/>
<evidence type="ECO:0000256" key="6">
    <source>
        <dbReference type="ARBA" id="ARBA00023288"/>
    </source>
</evidence>
<keyword evidence="5" id="KW-0998">Cell outer membrane</keyword>
<dbReference type="EMBL" id="JAFKMR010000011">
    <property type="protein sequence ID" value="MBN8743271.1"/>
    <property type="molecule type" value="Genomic_DNA"/>
</dbReference>
<name>A0A8I1SW62_THIA3</name>
<reference evidence="7" key="1">
    <citation type="submission" date="2021-02" db="EMBL/GenBank/DDBJ databases">
        <title>Thiocyanate and organic carbon inputs drive convergent selection for specific autotrophic Afipia and Thiobacillus strains within complex microbiomes.</title>
        <authorList>
            <person name="Huddy R.J."/>
            <person name="Sachdeva R."/>
            <person name="Kadzinga F."/>
            <person name="Kantor R.S."/>
            <person name="Harrison S.T.L."/>
            <person name="Banfield J.F."/>
        </authorList>
    </citation>
    <scope>NUCLEOTIDE SEQUENCE</scope>
    <source>
        <strain evidence="7">SCN18_13_7_16_R3_B_64_19</strain>
    </source>
</reference>
<keyword evidence="3" id="KW-0472">Membrane</keyword>
<dbReference type="PROSITE" id="PS51257">
    <property type="entry name" value="PROKAR_LIPOPROTEIN"/>
    <property type="match status" value="1"/>
</dbReference>
<dbReference type="Pfam" id="PF13627">
    <property type="entry name" value="LptM_cons"/>
    <property type="match status" value="1"/>
</dbReference>
<dbReference type="AlphaFoldDB" id="A0A8I1SW62"/>
<dbReference type="RefSeq" id="WP_156054476.1">
    <property type="nucleotide sequence ID" value="NZ_JAFKMR010000011.1"/>
</dbReference>
<evidence type="ECO:0000256" key="3">
    <source>
        <dbReference type="ARBA" id="ARBA00023136"/>
    </source>
</evidence>
<evidence type="ECO:0000256" key="1">
    <source>
        <dbReference type="ARBA" id="ARBA00004459"/>
    </source>
</evidence>
<evidence type="ECO:0000256" key="4">
    <source>
        <dbReference type="ARBA" id="ARBA00023139"/>
    </source>
</evidence>
<keyword evidence="4" id="KW-0564">Palmitate</keyword>
<dbReference type="Proteomes" id="UP000664800">
    <property type="component" value="Unassembled WGS sequence"/>
</dbReference>
<evidence type="ECO:0000256" key="5">
    <source>
        <dbReference type="ARBA" id="ARBA00023237"/>
    </source>
</evidence>
<evidence type="ECO:0000313" key="7">
    <source>
        <dbReference type="EMBL" id="MBN8743271.1"/>
    </source>
</evidence>
<dbReference type="NCBIfam" id="NF047847">
    <property type="entry name" value="SS_mature_LptM"/>
    <property type="match status" value="1"/>
</dbReference>
<dbReference type="GO" id="GO:0009279">
    <property type="term" value="C:cell outer membrane"/>
    <property type="evidence" value="ECO:0007669"/>
    <property type="project" value="UniProtKB-SubCell"/>
</dbReference>
<protein>
    <submittedName>
        <fullName evidence="7">Lipoprotein</fullName>
    </submittedName>
</protein>
<keyword evidence="6 7" id="KW-0449">Lipoprotein</keyword>
<sequence>MDTQLNRPQHLRPLLRLMAALGVVVLLGGCGQTGPLYLPTPAPAHSASAAPR</sequence>